<dbReference type="AlphaFoldDB" id="A0A0R0CRG8"/>
<sequence>MEIFCRNGSRFTAAVATTLLVAACASNPPARAPAVATRSSLPPAPPCNAGAAQFAIGQSPSPQLMESARAAAHAGMVRVIRNEQPFGSQQRADRLNLQLDRNYRITSARCG</sequence>
<dbReference type="OrthoDB" id="5975800at2"/>
<dbReference type="PROSITE" id="PS51257">
    <property type="entry name" value="PROKAR_LIPOPROTEIN"/>
    <property type="match status" value="1"/>
</dbReference>
<dbReference type="RefSeq" id="WP_057656677.1">
    <property type="nucleotide sequence ID" value="NZ_LDJL01000001.1"/>
</dbReference>
<keyword evidence="3" id="KW-1185">Reference proteome</keyword>
<reference evidence="2 3" key="1">
    <citation type="submission" date="2015-05" db="EMBL/GenBank/DDBJ databases">
        <title>Genome sequencing and analysis of members of genus Stenotrophomonas.</title>
        <authorList>
            <person name="Patil P.P."/>
            <person name="Midha S."/>
            <person name="Patil P.B."/>
        </authorList>
    </citation>
    <scope>NUCLEOTIDE SEQUENCE [LARGE SCALE GENOMIC DNA]</scope>
    <source>
        <strain evidence="2 3">DSM 21858</strain>
    </source>
</reference>
<dbReference type="STRING" id="344882.ABB29_00660"/>
<protein>
    <recommendedName>
        <fullName evidence="4">Peptidase inhibitor I78 family protein</fullName>
    </recommendedName>
</protein>
<comment type="caution">
    <text evidence="2">The sequence shown here is derived from an EMBL/GenBank/DDBJ whole genome shotgun (WGS) entry which is preliminary data.</text>
</comment>
<evidence type="ECO:0000313" key="3">
    <source>
        <dbReference type="Proteomes" id="UP000052052"/>
    </source>
</evidence>
<organism evidence="2 3">
    <name type="scientific">Pseudoxanthomonas dokdonensis</name>
    <dbReference type="NCBI Taxonomy" id="344882"/>
    <lineage>
        <taxon>Bacteria</taxon>
        <taxon>Pseudomonadati</taxon>
        <taxon>Pseudomonadota</taxon>
        <taxon>Gammaproteobacteria</taxon>
        <taxon>Lysobacterales</taxon>
        <taxon>Lysobacteraceae</taxon>
        <taxon>Pseudoxanthomonas</taxon>
    </lineage>
</organism>
<evidence type="ECO:0008006" key="4">
    <source>
        <dbReference type="Google" id="ProtNLM"/>
    </source>
</evidence>
<dbReference type="Gene3D" id="3.30.10.10">
    <property type="entry name" value="Trypsin Inhibitor V, subunit A"/>
    <property type="match status" value="1"/>
</dbReference>
<accession>A0A0R0CRG8</accession>
<feature type="chain" id="PRO_5006394464" description="Peptidase inhibitor I78 family protein" evidence="1">
    <location>
        <begin position="33"/>
        <end position="111"/>
    </location>
</feature>
<dbReference type="Proteomes" id="UP000052052">
    <property type="component" value="Unassembled WGS sequence"/>
</dbReference>
<name>A0A0R0CRG8_9GAMM</name>
<evidence type="ECO:0000313" key="2">
    <source>
        <dbReference type="EMBL" id="KRG72011.1"/>
    </source>
</evidence>
<dbReference type="PATRIC" id="fig|344882.3.peg.136"/>
<evidence type="ECO:0000256" key="1">
    <source>
        <dbReference type="SAM" id="SignalP"/>
    </source>
</evidence>
<feature type="signal peptide" evidence="1">
    <location>
        <begin position="1"/>
        <end position="32"/>
    </location>
</feature>
<gene>
    <name evidence="2" type="ORF">ABB29_00660</name>
</gene>
<dbReference type="EMBL" id="LDJL01000001">
    <property type="protein sequence ID" value="KRG72011.1"/>
    <property type="molecule type" value="Genomic_DNA"/>
</dbReference>
<keyword evidence="1" id="KW-0732">Signal</keyword>
<proteinExistence type="predicted"/>